<proteinExistence type="predicted"/>
<comment type="caution">
    <text evidence="1">The sequence shown here is derived from an EMBL/GenBank/DDBJ whole genome shotgun (WGS) entry which is preliminary data.</text>
</comment>
<reference evidence="1 2" key="2">
    <citation type="submission" date="2019-01" db="EMBL/GenBank/DDBJ databases">
        <title>The decoding of complex shrimp genome reveals the adaptation for benthos swimmer, frequently molting mechanism and breeding impact on genome.</title>
        <authorList>
            <person name="Sun Y."/>
            <person name="Gao Y."/>
            <person name="Yu Y."/>
        </authorList>
    </citation>
    <scope>NUCLEOTIDE SEQUENCE [LARGE SCALE GENOMIC DNA]</scope>
    <source>
        <tissue evidence="1">Muscle</tissue>
    </source>
</reference>
<gene>
    <name evidence="1" type="ORF">C7M84_019128</name>
</gene>
<accession>A0A423SFK8</accession>
<sequence>MDQAHRRITWSVVYACPSCCSPGRVPLSLLASRSSGRASLLAFPGAHVPLSLLAFPGAHPGRVPLSLLAFPGAHPGRVPLSLLAFPGLIPRARSIIPACVPRGSSRARSIISACVPGGSSRGAFHYLCLRSRGLIPGAFHYRRGRHAFEYPGAIGLSFEEIESRGGRHPCILGRVVSVLHVALIYTRWHMPICTVPTYTLHGGTVPIYTRHGGTVPIYTRPCTVPISVLHTRSTAAQCGNHAATCLYTHGTVPTYTLHGGTVPIYTRHGGTVAYIHAGALRHAAQCLYTRARRHSAIHAARWHSPTYYIRGTAAQCLHTRGTAAQCLHTRGTAAQCLYTRGTGRRRIPAPSEPGHPLSSLIHDYVLPWHGGRRSISRVQV</sequence>
<keyword evidence="2" id="KW-1185">Reference proteome</keyword>
<dbReference type="Proteomes" id="UP000283509">
    <property type="component" value="Unassembled WGS sequence"/>
</dbReference>
<dbReference type="EMBL" id="QCYY01003506">
    <property type="protein sequence ID" value="ROT63007.1"/>
    <property type="molecule type" value="Genomic_DNA"/>
</dbReference>
<reference evidence="1 2" key="1">
    <citation type="submission" date="2018-04" db="EMBL/GenBank/DDBJ databases">
        <authorList>
            <person name="Zhang X."/>
            <person name="Yuan J."/>
            <person name="Li F."/>
            <person name="Xiang J."/>
        </authorList>
    </citation>
    <scope>NUCLEOTIDE SEQUENCE [LARGE SCALE GENOMIC DNA]</scope>
    <source>
        <tissue evidence="1">Muscle</tissue>
    </source>
</reference>
<name>A0A423SFK8_PENVA</name>
<evidence type="ECO:0000313" key="1">
    <source>
        <dbReference type="EMBL" id="ROT63007.1"/>
    </source>
</evidence>
<dbReference type="AlphaFoldDB" id="A0A423SFK8"/>
<evidence type="ECO:0000313" key="2">
    <source>
        <dbReference type="Proteomes" id="UP000283509"/>
    </source>
</evidence>
<organism evidence="1 2">
    <name type="scientific">Penaeus vannamei</name>
    <name type="common">Whiteleg shrimp</name>
    <name type="synonym">Litopenaeus vannamei</name>
    <dbReference type="NCBI Taxonomy" id="6689"/>
    <lineage>
        <taxon>Eukaryota</taxon>
        <taxon>Metazoa</taxon>
        <taxon>Ecdysozoa</taxon>
        <taxon>Arthropoda</taxon>
        <taxon>Crustacea</taxon>
        <taxon>Multicrustacea</taxon>
        <taxon>Malacostraca</taxon>
        <taxon>Eumalacostraca</taxon>
        <taxon>Eucarida</taxon>
        <taxon>Decapoda</taxon>
        <taxon>Dendrobranchiata</taxon>
        <taxon>Penaeoidea</taxon>
        <taxon>Penaeidae</taxon>
        <taxon>Penaeus</taxon>
    </lineage>
</organism>
<protein>
    <submittedName>
        <fullName evidence="1">Uncharacterized protein</fullName>
    </submittedName>
</protein>